<dbReference type="KEGG" id="cqu:CpipJ_CPIJ003730"/>
<evidence type="ECO:0000256" key="1">
    <source>
        <dbReference type="SAM" id="SignalP"/>
    </source>
</evidence>
<feature type="chain" id="PRO_5014566575" description="DUF4789 domain-containing protein" evidence="1">
    <location>
        <begin position="25"/>
        <end position="230"/>
    </location>
</feature>
<evidence type="ECO:0000313" key="3">
    <source>
        <dbReference type="EMBL" id="EDS39979.1"/>
    </source>
</evidence>
<evidence type="ECO:0000259" key="2">
    <source>
        <dbReference type="Pfam" id="PF16033"/>
    </source>
</evidence>
<feature type="signal peptide" evidence="1">
    <location>
        <begin position="1"/>
        <end position="24"/>
    </location>
</feature>
<dbReference type="AlphaFoldDB" id="B0W9B9"/>
<proteinExistence type="predicted"/>
<dbReference type="PANTHER" id="PTHR21177:SF4">
    <property type="entry name" value="IP06524P"/>
    <property type="match status" value="1"/>
</dbReference>
<dbReference type="OrthoDB" id="6338576at2759"/>
<evidence type="ECO:0000313" key="4">
    <source>
        <dbReference type="EnsemblMetazoa" id="CPIJ003730-PA"/>
    </source>
</evidence>
<reference evidence="3" key="1">
    <citation type="submission" date="2007-03" db="EMBL/GenBank/DDBJ databases">
        <title>Annotation of Culex pipiens quinquefasciatus.</title>
        <authorList>
            <consortium name="The Broad Institute Genome Sequencing Platform"/>
            <person name="Atkinson P.W."/>
            <person name="Hemingway J."/>
            <person name="Christensen B.M."/>
            <person name="Higgs S."/>
            <person name="Kodira C."/>
            <person name="Hannick L."/>
            <person name="Megy K."/>
            <person name="O'Leary S."/>
            <person name="Pearson M."/>
            <person name="Haas B.J."/>
            <person name="Mauceli E."/>
            <person name="Wortman J.R."/>
            <person name="Lee N.H."/>
            <person name="Guigo R."/>
            <person name="Stanke M."/>
            <person name="Alvarado L."/>
            <person name="Amedeo P."/>
            <person name="Antoine C.H."/>
            <person name="Arensburger P."/>
            <person name="Bidwell S.L."/>
            <person name="Crawford M."/>
            <person name="Camaro F."/>
            <person name="Devon K."/>
            <person name="Engels R."/>
            <person name="Hammond M."/>
            <person name="Howarth C."/>
            <person name="Koehrsen M."/>
            <person name="Lawson D."/>
            <person name="Montgomery P."/>
            <person name="Nene V."/>
            <person name="Nusbaum C."/>
            <person name="Puiu D."/>
            <person name="Romero-Severson J."/>
            <person name="Severson D.W."/>
            <person name="Shumway M."/>
            <person name="Sisk P."/>
            <person name="Stolte C."/>
            <person name="Zeng Q."/>
            <person name="Eisenstadt E."/>
            <person name="Fraser-Liggett C."/>
            <person name="Strausberg R."/>
            <person name="Galagan J."/>
            <person name="Birren B."/>
            <person name="Collins F.H."/>
        </authorList>
    </citation>
    <scope>NUCLEOTIDE SEQUENCE [LARGE SCALE GENOMIC DNA]</scope>
    <source>
        <strain evidence="3">JHB</strain>
    </source>
</reference>
<protein>
    <recommendedName>
        <fullName evidence="2">DUF4789 domain-containing protein</fullName>
    </recommendedName>
</protein>
<dbReference type="InterPro" id="IPR031993">
    <property type="entry name" value="DUF4789"/>
</dbReference>
<dbReference type="HOGENOM" id="CLU_096599_0_0_1"/>
<dbReference type="EnsemblMetazoa" id="CPIJ003730-RA">
    <property type="protein sequence ID" value="CPIJ003730-PA"/>
    <property type="gene ID" value="CPIJ003730"/>
</dbReference>
<dbReference type="eggNOG" id="ENOG502S605">
    <property type="taxonomic scope" value="Eukaryota"/>
</dbReference>
<reference evidence="4" key="2">
    <citation type="submission" date="2021-02" db="UniProtKB">
        <authorList>
            <consortium name="EnsemblMetazoa"/>
        </authorList>
    </citation>
    <scope>IDENTIFICATION</scope>
    <source>
        <strain evidence="4">JHB</strain>
    </source>
</reference>
<keyword evidence="1" id="KW-0732">Signal</keyword>
<dbReference type="EMBL" id="DS231863">
    <property type="protein sequence ID" value="EDS39979.1"/>
    <property type="molecule type" value="Genomic_DNA"/>
</dbReference>
<dbReference type="PANTHER" id="PTHR21177">
    <property type="entry name" value="IP06524P-RELATED"/>
    <property type="match status" value="1"/>
</dbReference>
<dbReference type="VEuPathDB" id="VectorBase:CPIJ003730"/>
<accession>B0W9B9</accession>
<gene>
    <name evidence="4" type="primary">6035067</name>
    <name evidence="3" type="ORF">CpipJ_CPIJ003730</name>
</gene>
<feature type="domain" description="DUF4789" evidence="2">
    <location>
        <begin position="55"/>
        <end position="144"/>
    </location>
</feature>
<dbReference type="Proteomes" id="UP000002320">
    <property type="component" value="Unassembled WGS sequence"/>
</dbReference>
<dbReference type="VEuPathDB" id="VectorBase:CQUJHB004097"/>
<dbReference type="InParanoid" id="B0W9B9"/>
<name>B0W9B9_CULQU</name>
<organism>
    <name type="scientific">Culex quinquefasciatus</name>
    <name type="common">Southern house mosquito</name>
    <name type="synonym">Culex pungens</name>
    <dbReference type="NCBI Taxonomy" id="7176"/>
    <lineage>
        <taxon>Eukaryota</taxon>
        <taxon>Metazoa</taxon>
        <taxon>Ecdysozoa</taxon>
        <taxon>Arthropoda</taxon>
        <taxon>Hexapoda</taxon>
        <taxon>Insecta</taxon>
        <taxon>Pterygota</taxon>
        <taxon>Neoptera</taxon>
        <taxon>Endopterygota</taxon>
        <taxon>Diptera</taxon>
        <taxon>Nematocera</taxon>
        <taxon>Culicoidea</taxon>
        <taxon>Culicidae</taxon>
        <taxon>Culicinae</taxon>
        <taxon>Culicini</taxon>
        <taxon>Culex</taxon>
        <taxon>Culex</taxon>
    </lineage>
</organism>
<dbReference type="Pfam" id="PF16033">
    <property type="entry name" value="DUF4789"/>
    <property type="match status" value="1"/>
</dbReference>
<evidence type="ECO:0000313" key="5">
    <source>
        <dbReference type="Proteomes" id="UP000002320"/>
    </source>
</evidence>
<keyword evidence="5" id="KW-1185">Reference proteome</keyword>
<sequence>MDRSQQLLFVVLGTVLLFIGQVISEDALFGYKEDPEDNPYRLNANNRTPVYIPGRCGFNEILYPGDQADDWVCDCRPAHVYHPASGGCYALFTQAYCAAGEFVEIPPGDKLPRCTKNPCPEKQVQFREKCVTLNRNNEGTCPTVQHIRHVVGVNETTLQLDCLSYGTIDLKRPQKQRVDVMEDHSDEMAMPNLTKINDVVLANMEGHLFFLTATRCAIGSAAHMNGTCAN</sequence>
<dbReference type="OMA" id="FCQPGEY"/>